<evidence type="ECO:0000313" key="2">
    <source>
        <dbReference type="EMBL" id="KPP77512.1"/>
    </source>
</evidence>
<name>A0A0P7V600_SCLFO</name>
<sequence length="97" mass="11193">MEVKRITVILYYLGALYCHLLAQSVNRVVIYFHTQVVDGQRKIICLLQEQIESEGEDKKFLIRRLQAIHEQRRPRPVQRPTPLGSEVTSGDGPHAQI</sequence>
<reference evidence="2 3" key="1">
    <citation type="submission" date="2015-08" db="EMBL/GenBank/DDBJ databases">
        <title>The genome of the Asian arowana (Scleropages formosus).</title>
        <authorList>
            <person name="Tan M.H."/>
            <person name="Gan H.M."/>
            <person name="Croft L.J."/>
            <person name="Austin C.M."/>
        </authorList>
    </citation>
    <scope>NUCLEOTIDE SEQUENCE [LARGE SCALE GENOMIC DNA]</scope>
    <source>
        <strain evidence="2">Aro1</strain>
    </source>
</reference>
<dbReference type="Proteomes" id="UP000034805">
    <property type="component" value="Unassembled WGS sequence"/>
</dbReference>
<evidence type="ECO:0000313" key="3">
    <source>
        <dbReference type="Proteomes" id="UP000034805"/>
    </source>
</evidence>
<organism evidence="2 3">
    <name type="scientific">Scleropages formosus</name>
    <name type="common">Asian bonytongue</name>
    <name type="synonym">Osteoglossum formosum</name>
    <dbReference type="NCBI Taxonomy" id="113540"/>
    <lineage>
        <taxon>Eukaryota</taxon>
        <taxon>Metazoa</taxon>
        <taxon>Chordata</taxon>
        <taxon>Craniata</taxon>
        <taxon>Vertebrata</taxon>
        <taxon>Euteleostomi</taxon>
        <taxon>Actinopterygii</taxon>
        <taxon>Neopterygii</taxon>
        <taxon>Teleostei</taxon>
        <taxon>Osteoglossocephala</taxon>
        <taxon>Osteoglossomorpha</taxon>
        <taxon>Osteoglossiformes</taxon>
        <taxon>Osteoglossidae</taxon>
        <taxon>Scleropages</taxon>
    </lineage>
</organism>
<dbReference type="EMBL" id="JARO02000752">
    <property type="protein sequence ID" value="KPP77512.1"/>
    <property type="molecule type" value="Genomic_DNA"/>
</dbReference>
<accession>A0A0P7V600</accession>
<evidence type="ECO:0000256" key="1">
    <source>
        <dbReference type="SAM" id="MobiDB-lite"/>
    </source>
</evidence>
<proteinExistence type="predicted"/>
<dbReference type="AlphaFoldDB" id="A0A0P7V600"/>
<comment type="caution">
    <text evidence="2">The sequence shown here is derived from an EMBL/GenBank/DDBJ whole genome shotgun (WGS) entry which is preliminary data.</text>
</comment>
<gene>
    <name evidence="2" type="ORF">Z043_103063</name>
</gene>
<protein>
    <submittedName>
        <fullName evidence="2">Uncharacterized protein</fullName>
    </submittedName>
</protein>
<feature type="region of interest" description="Disordered" evidence="1">
    <location>
        <begin position="71"/>
        <end position="97"/>
    </location>
</feature>